<dbReference type="Pfam" id="PF00191">
    <property type="entry name" value="Annexin"/>
    <property type="match status" value="1"/>
</dbReference>
<name>A0A7H0VBS7_9FLAO</name>
<dbReference type="Proteomes" id="UP000516305">
    <property type="component" value="Chromosome"/>
</dbReference>
<organism evidence="2 3">
    <name type="scientific">Croceimicrobium hydrocarbonivorans</name>
    <dbReference type="NCBI Taxonomy" id="2761580"/>
    <lineage>
        <taxon>Bacteria</taxon>
        <taxon>Pseudomonadati</taxon>
        <taxon>Bacteroidota</taxon>
        <taxon>Flavobacteriia</taxon>
        <taxon>Flavobacteriales</taxon>
        <taxon>Owenweeksiaceae</taxon>
        <taxon>Croceimicrobium</taxon>
    </lineage>
</organism>
<dbReference type="GO" id="GO:0005544">
    <property type="term" value="F:calcium-dependent phospholipid binding"/>
    <property type="evidence" value="ECO:0007669"/>
    <property type="project" value="InterPro"/>
</dbReference>
<sequence>MIPVLPISKEQQQKILRGLMIAGGLYLGYRVTSKAIKNMRSRNTSVLADQSPEVRQAMGLRSAMNPSGVSWLMWSDGTNEDAIAQIASQITNLDAVATAYRNLYGKELIQDLQGELSTDKFNAFLQTISNNRINSSNSSGSSSSTGSRSSGAYTAPQKMIVAKRSVFVRTSPDASYHGAWYEVGENKNIYKTASPGEFIGYATGKQHFDSKNNVKFIEVAFRVGAGAPGALASKIGQSMLLWVSASSNYVAQFTSESTLAQAYPNARNQLSYMLPIPGLGWLSAPGSRVITTESAMVLGEKFEPISRVPESVLIGYPVMSLEGNAMHYTLVRTLDGTDRWINSKHVRTE</sequence>
<proteinExistence type="predicted"/>
<reference evidence="2 3" key="1">
    <citation type="submission" date="2020-08" db="EMBL/GenBank/DDBJ databases">
        <title>Croceimicrobium hydrocarbonivorans gen. nov., sp. nov., a novel marine bacterium isolated from a bacterial consortium that degrades polyethylene terephthalate.</title>
        <authorList>
            <person name="Liu R."/>
        </authorList>
    </citation>
    <scope>NUCLEOTIDE SEQUENCE [LARGE SCALE GENOMIC DNA]</scope>
    <source>
        <strain evidence="2 3">A20-9</strain>
    </source>
</reference>
<accession>A0A7H0VBS7</accession>
<dbReference type="KEGG" id="chyd:H4K34_12415"/>
<dbReference type="SUPFAM" id="SSF47874">
    <property type="entry name" value="Annexin"/>
    <property type="match status" value="1"/>
</dbReference>
<dbReference type="SMART" id="SM00335">
    <property type="entry name" value="ANX"/>
    <property type="match status" value="1"/>
</dbReference>
<keyword evidence="1" id="KW-0677">Repeat</keyword>
<dbReference type="EMBL" id="CP060139">
    <property type="protein sequence ID" value="QNR23175.1"/>
    <property type="molecule type" value="Genomic_DNA"/>
</dbReference>
<dbReference type="InterPro" id="IPR018502">
    <property type="entry name" value="Annexin_repeat"/>
</dbReference>
<dbReference type="InterPro" id="IPR037104">
    <property type="entry name" value="Annexin_sf"/>
</dbReference>
<protein>
    <submittedName>
        <fullName evidence="2">Uncharacterized protein</fullName>
    </submittedName>
</protein>
<dbReference type="AlphaFoldDB" id="A0A7H0VBS7"/>
<dbReference type="GO" id="GO:0005509">
    <property type="term" value="F:calcium ion binding"/>
    <property type="evidence" value="ECO:0007669"/>
    <property type="project" value="InterPro"/>
</dbReference>
<gene>
    <name evidence="2" type="ORF">H4K34_12415</name>
</gene>
<dbReference type="RefSeq" id="WP_210757711.1">
    <property type="nucleotide sequence ID" value="NZ_CP060139.1"/>
</dbReference>
<dbReference type="Gene3D" id="1.10.220.10">
    <property type="entry name" value="Annexin"/>
    <property type="match status" value="1"/>
</dbReference>
<evidence type="ECO:0000256" key="1">
    <source>
        <dbReference type="ARBA" id="ARBA00022737"/>
    </source>
</evidence>
<keyword evidence="3" id="KW-1185">Reference proteome</keyword>
<evidence type="ECO:0000313" key="2">
    <source>
        <dbReference type="EMBL" id="QNR23175.1"/>
    </source>
</evidence>
<evidence type="ECO:0000313" key="3">
    <source>
        <dbReference type="Proteomes" id="UP000516305"/>
    </source>
</evidence>